<feature type="domain" description="C2H2-type" evidence="13">
    <location>
        <begin position="575"/>
        <end position="602"/>
    </location>
</feature>
<comment type="caution">
    <text evidence="14">The sequence shown here is derived from an EMBL/GenBank/DDBJ whole genome shotgun (WGS) entry which is preliminary data.</text>
</comment>
<feature type="domain" description="C2H2-type" evidence="13">
    <location>
        <begin position="716"/>
        <end position="743"/>
    </location>
</feature>
<feature type="domain" description="C2H2-type" evidence="13">
    <location>
        <begin position="800"/>
        <end position="827"/>
    </location>
</feature>
<proteinExistence type="inferred from homology"/>
<keyword evidence="10" id="KW-0539">Nucleus</keyword>
<evidence type="ECO:0000256" key="11">
    <source>
        <dbReference type="PROSITE-ProRule" id="PRU00042"/>
    </source>
</evidence>
<feature type="domain" description="C2H2-type" evidence="13">
    <location>
        <begin position="520"/>
        <end position="547"/>
    </location>
</feature>
<feature type="region of interest" description="Disordered" evidence="12">
    <location>
        <begin position="51"/>
        <end position="71"/>
    </location>
</feature>
<feature type="domain" description="C2H2-type" evidence="13">
    <location>
        <begin position="856"/>
        <end position="883"/>
    </location>
</feature>
<evidence type="ECO:0000256" key="12">
    <source>
        <dbReference type="SAM" id="MobiDB-lite"/>
    </source>
</evidence>
<evidence type="ECO:0000313" key="14">
    <source>
        <dbReference type="EMBL" id="CAG2057688.1"/>
    </source>
</evidence>
<name>A0ABN7NPU3_TIMPD</name>
<keyword evidence="7" id="KW-0805">Transcription regulation</keyword>
<evidence type="ECO:0000256" key="6">
    <source>
        <dbReference type="ARBA" id="ARBA00022833"/>
    </source>
</evidence>
<evidence type="ECO:0000256" key="2">
    <source>
        <dbReference type="ARBA" id="ARBA00006991"/>
    </source>
</evidence>
<keyword evidence="15" id="KW-1185">Reference proteome</keyword>
<dbReference type="PROSITE" id="PS00028">
    <property type="entry name" value="ZINC_FINGER_C2H2_1"/>
    <property type="match status" value="16"/>
</dbReference>
<keyword evidence="3" id="KW-0479">Metal-binding</keyword>
<feature type="compositionally biased region" description="Polar residues" evidence="12">
    <location>
        <begin position="51"/>
        <end position="60"/>
    </location>
</feature>
<feature type="domain" description="C2H2-type" evidence="13">
    <location>
        <begin position="623"/>
        <end position="652"/>
    </location>
</feature>
<dbReference type="PANTHER" id="PTHR24393:SF15">
    <property type="entry name" value="IP01243P-RELATED"/>
    <property type="match status" value="1"/>
</dbReference>
<feature type="domain" description="C2H2-type" evidence="13">
    <location>
        <begin position="744"/>
        <end position="771"/>
    </location>
</feature>
<organism evidence="14 15">
    <name type="scientific">Timema podura</name>
    <name type="common">Walking stick</name>
    <dbReference type="NCBI Taxonomy" id="61482"/>
    <lineage>
        <taxon>Eukaryota</taxon>
        <taxon>Metazoa</taxon>
        <taxon>Ecdysozoa</taxon>
        <taxon>Arthropoda</taxon>
        <taxon>Hexapoda</taxon>
        <taxon>Insecta</taxon>
        <taxon>Pterygota</taxon>
        <taxon>Neoptera</taxon>
        <taxon>Polyneoptera</taxon>
        <taxon>Phasmatodea</taxon>
        <taxon>Timematodea</taxon>
        <taxon>Timematoidea</taxon>
        <taxon>Timematidae</taxon>
        <taxon>Timema</taxon>
    </lineage>
</organism>
<keyword evidence="4" id="KW-0677">Repeat</keyword>
<evidence type="ECO:0000256" key="3">
    <source>
        <dbReference type="ARBA" id="ARBA00022723"/>
    </source>
</evidence>
<feature type="region of interest" description="Disordered" evidence="12">
    <location>
        <begin position="158"/>
        <end position="184"/>
    </location>
</feature>
<dbReference type="SUPFAM" id="SSF57667">
    <property type="entry name" value="beta-beta-alpha zinc fingers"/>
    <property type="match status" value="7"/>
</dbReference>
<feature type="domain" description="C2H2-type" evidence="13">
    <location>
        <begin position="492"/>
        <end position="519"/>
    </location>
</feature>
<sequence>MDTIQLPHCEPSPSHLTLLNLLCRVDVQPGDFTQGKEDSEQVLLDLTDEPTNQSATSLDHSSIADHQDTHKRQSLNSEDNFICVYCKIALVGTESLLAHHSSIHPDKVFICNQCNPPLVFYESKHAFDLHMLNHLEAEEGEIRTCMSEDANIVELTNEHIDQSNTSSKKRQASETQNRFTRTDLEPAPNDVFSYLCSYCKETLIGTDMFLAHQSQMHPDKVFTCTICKPHVVFYETKELFERHMLCHPQEIIERDDSLEESVIADLDKPETEDYAETLPTGTTDENVSVSIPDDASDLITASNEVAGSSACPVDVSTLVKDDSENNFSFVDASIPYQENPVDTFTFAGAEIPAIKSNVTDVTTSDPSPKQPDNLEITTIFNVQVETPNISPGISEHQINANLRMKLSKEFQGVSKSLQSRIIETIQKIASTKKSNQSRLALKRPYNLKVKKTIMKRKRLRSKFGWYCRQCDLKFDSGEELETHKSANTCSTHPCQYCGKLFHSKKILLEHERLHTNERPYMCEYCGKNFRTCTLLRTHHNSHATNQTFVCPDCGKSYNNKASFHYHAVTHKSQEFLCDICGKKLKHAGSLRIHKLKHSNPDAFKRVSYRMMEHRRLHTNERPYKCTEPDCFKMFRKLEQLRQHSTVHTNLRKFKCDVCDKSFKRRSNLKTHRKIHCQDYRYKCSVCLLPYNSLRELLSHRSLHTQEELKQANKEPFECPECKKIMSTKVSLQQHLLTHTNLAPFGCNFCQRSFRSKMSRDVHLRTHTGEKPFACKYCEANFSLNASLVVHERIHTGEKPFPCNMCDKAFRSKINLMQHSIVHSELRPYVCSVCNRAFRRRDGLETHMRVHTNERPYACKWCDRAFKQKGDCNKHMNTHFKTTAVPVAEDTTSSSSSAYTCPFCKKKIKSSAHIKMHFSVVHGITSLSSSSPPDSDTMVMINTDDFSSVSEVEITMDPTYYVKQE</sequence>
<feature type="domain" description="C2H2-type" evidence="13">
    <location>
        <begin position="828"/>
        <end position="855"/>
    </location>
</feature>
<feature type="compositionally biased region" description="Basic and acidic residues" evidence="12">
    <location>
        <begin position="62"/>
        <end position="71"/>
    </location>
</feature>
<dbReference type="Pfam" id="PF00096">
    <property type="entry name" value="zf-C2H2"/>
    <property type="match status" value="7"/>
</dbReference>
<dbReference type="Proteomes" id="UP001153148">
    <property type="component" value="Unassembled WGS sequence"/>
</dbReference>
<dbReference type="Gene3D" id="3.30.160.60">
    <property type="entry name" value="Classic Zinc Finger"/>
    <property type="match status" value="11"/>
</dbReference>
<evidence type="ECO:0000256" key="8">
    <source>
        <dbReference type="ARBA" id="ARBA00023125"/>
    </source>
</evidence>
<feature type="domain" description="C2H2-type" evidence="13">
    <location>
        <begin position="548"/>
        <end position="575"/>
    </location>
</feature>
<keyword evidence="8" id="KW-0238">DNA-binding</keyword>
<dbReference type="PROSITE" id="PS50157">
    <property type="entry name" value="ZINC_FINGER_C2H2_2"/>
    <property type="match status" value="13"/>
</dbReference>
<keyword evidence="9" id="KW-0804">Transcription</keyword>
<evidence type="ECO:0000256" key="9">
    <source>
        <dbReference type="ARBA" id="ARBA00023163"/>
    </source>
</evidence>
<dbReference type="InterPro" id="IPR013087">
    <property type="entry name" value="Znf_C2H2_type"/>
</dbReference>
<comment type="similarity">
    <text evidence="2">Belongs to the krueppel C2H2-type zinc-finger protein family.</text>
</comment>
<feature type="domain" description="C2H2-type" evidence="13">
    <location>
        <begin position="681"/>
        <end position="708"/>
    </location>
</feature>
<dbReference type="EMBL" id="CAJPIN010005849">
    <property type="protein sequence ID" value="CAG2057688.1"/>
    <property type="molecule type" value="Genomic_DNA"/>
</dbReference>
<evidence type="ECO:0000256" key="4">
    <source>
        <dbReference type="ARBA" id="ARBA00022737"/>
    </source>
</evidence>
<dbReference type="PANTHER" id="PTHR24393">
    <property type="entry name" value="ZINC FINGER PROTEIN"/>
    <property type="match status" value="1"/>
</dbReference>
<evidence type="ECO:0000256" key="10">
    <source>
        <dbReference type="ARBA" id="ARBA00023242"/>
    </source>
</evidence>
<keyword evidence="5 11" id="KW-0863">Zinc-finger</keyword>
<comment type="subcellular location">
    <subcellularLocation>
        <location evidence="1">Nucleus</location>
    </subcellularLocation>
</comment>
<reference evidence="14" key="1">
    <citation type="submission" date="2021-03" db="EMBL/GenBank/DDBJ databases">
        <authorList>
            <person name="Tran Van P."/>
        </authorList>
    </citation>
    <scope>NUCLEOTIDE SEQUENCE</scope>
</reference>
<dbReference type="SMART" id="SM00355">
    <property type="entry name" value="ZnF_C2H2"/>
    <property type="match status" value="19"/>
</dbReference>
<gene>
    <name evidence="14" type="ORF">TPAB3V08_LOCUS4665</name>
</gene>
<evidence type="ECO:0000313" key="15">
    <source>
        <dbReference type="Proteomes" id="UP001153148"/>
    </source>
</evidence>
<evidence type="ECO:0000256" key="5">
    <source>
        <dbReference type="ARBA" id="ARBA00022771"/>
    </source>
</evidence>
<keyword evidence="6" id="KW-0862">Zinc</keyword>
<protein>
    <recommendedName>
        <fullName evidence="13">C2H2-type domain-containing protein</fullName>
    </recommendedName>
</protein>
<dbReference type="InterPro" id="IPR036236">
    <property type="entry name" value="Znf_C2H2_sf"/>
</dbReference>
<evidence type="ECO:0000259" key="13">
    <source>
        <dbReference type="PROSITE" id="PS50157"/>
    </source>
</evidence>
<evidence type="ECO:0000256" key="7">
    <source>
        <dbReference type="ARBA" id="ARBA00023015"/>
    </source>
</evidence>
<feature type="domain" description="C2H2-type" evidence="13">
    <location>
        <begin position="653"/>
        <end position="680"/>
    </location>
</feature>
<accession>A0ABN7NPU3</accession>
<feature type="domain" description="C2H2-type" evidence="13">
    <location>
        <begin position="772"/>
        <end position="799"/>
    </location>
</feature>
<evidence type="ECO:0000256" key="1">
    <source>
        <dbReference type="ARBA" id="ARBA00004123"/>
    </source>
</evidence>